<evidence type="ECO:0000256" key="1">
    <source>
        <dbReference type="PROSITE-ProRule" id="PRU00047"/>
    </source>
</evidence>
<organism evidence="3 4">
    <name type="scientific">Austropuccinia psidii MF-1</name>
    <dbReference type="NCBI Taxonomy" id="1389203"/>
    <lineage>
        <taxon>Eukaryota</taxon>
        <taxon>Fungi</taxon>
        <taxon>Dikarya</taxon>
        <taxon>Basidiomycota</taxon>
        <taxon>Pucciniomycotina</taxon>
        <taxon>Pucciniomycetes</taxon>
        <taxon>Pucciniales</taxon>
        <taxon>Sphaerophragmiaceae</taxon>
        <taxon>Austropuccinia</taxon>
    </lineage>
</organism>
<gene>
    <name evidence="3" type="ORF">O181_038132</name>
</gene>
<sequence>MEILRKCGGELENYIKLRCVEPFSTEYYISAMEYLITQTRSGKTWKKDSIECEIVPKTSRENRRPERHVLKCHKCGRTSHLANTCTKQTKINQDNEPLGTIRGHEADINLNIERPYPPVLRRTDYPESPRASEALERHIQELMQLVLLRKVGYNEEVEVTTSAIIPWHNDKSRMVEDFEELNTYTVTDRYTIPSI</sequence>
<evidence type="ECO:0000259" key="2">
    <source>
        <dbReference type="PROSITE" id="PS50158"/>
    </source>
</evidence>
<keyword evidence="4" id="KW-1185">Reference proteome</keyword>
<keyword evidence="1" id="KW-0479">Metal-binding</keyword>
<accession>A0A9Q3HBL5</accession>
<dbReference type="InterPro" id="IPR043502">
    <property type="entry name" value="DNA/RNA_pol_sf"/>
</dbReference>
<dbReference type="GO" id="GO:0003676">
    <property type="term" value="F:nucleic acid binding"/>
    <property type="evidence" value="ECO:0007669"/>
    <property type="project" value="InterPro"/>
</dbReference>
<keyword evidence="1" id="KW-0863">Zinc-finger</keyword>
<dbReference type="Proteomes" id="UP000765509">
    <property type="component" value="Unassembled WGS sequence"/>
</dbReference>
<dbReference type="OrthoDB" id="6776860at2759"/>
<dbReference type="AlphaFoldDB" id="A0A9Q3HBL5"/>
<dbReference type="PROSITE" id="PS50158">
    <property type="entry name" value="ZF_CCHC"/>
    <property type="match status" value="1"/>
</dbReference>
<dbReference type="EMBL" id="AVOT02014718">
    <property type="protein sequence ID" value="MBW0498417.1"/>
    <property type="molecule type" value="Genomic_DNA"/>
</dbReference>
<reference evidence="3" key="1">
    <citation type="submission" date="2021-03" db="EMBL/GenBank/DDBJ databases">
        <title>Draft genome sequence of rust myrtle Austropuccinia psidii MF-1, a brazilian biotype.</title>
        <authorList>
            <person name="Quecine M.C."/>
            <person name="Pachon D.M.R."/>
            <person name="Bonatelli M.L."/>
            <person name="Correr F.H."/>
            <person name="Franceschini L.M."/>
            <person name="Leite T.F."/>
            <person name="Margarido G.R.A."/>
            <person name="Almeida C.A."/>
            <person name="Ferrarezi J.A."/>
            <person name="Labate C.A."/>
        </authorList>
    </citation>
    <scope>NUCLEOTIDE SEQUENCE</scope>
    <source>
        <strain evidence="3">MF-1</strain>
    </source>
</reference>
<proteinExistence type="predicted"/>
<comment type="caution">
    <text evidence="3">The sequence shown here is derived from an EMBL/GenBank/DDBJ whole genome shotgun (WGS) entry which is preliminary data.</text>
</comment>
<dbReference type="SUPFAM" id="SSF56672">
    <property type="entry name" value="DNA/RNA polymerases"/>
    <property type="match status" value="1"/>
</dbReference>
<evidence type="ECO:0000313" key="3">
    <source>
        <dbReference type="EMBL" id="MBW0498417.1"/>
    </source>
</evidence>
<evidence type="ECO:0000313" key="4">
    <source>
        <dbReference type="Proteomes" id="UP000765509"/>
    </source>
</evidence>
<dbReference type="Gene3D" id="3.10.10.10">
    <property type="entry name" value="HIV Type 1 Reverse Transcriptase, subunit A, domain 1"/>
    <property type="match status" value="1"/>
</dbReference>
<feature type="domain" description="CCHC-type" evidence="2">
    <location>
        <begin position="71"/>
        <end position="87"/>
    </location>
</feature>
<protein>
    <recommendedName>
        <fullName evidence="2">CCHC-type domain-containing protein</fullName>
    </recommendedName>
</protein>
<dbReference type="InterPro" id="IPR001878">
    <property type="entry name" value="Znf_CCHC"/>
</dbReference>
<name>A0A9Q3HBL5_9BASI</name>
<dbReference type="GO" id="GO:0008270">
    <property type="term" value="F:zinc ion binding"/>
    <property type="evidence" value="ECO:0007669"/>
    <property type="project" value="UniProtKB-KW"/>
</dbReference>
<keyword evidence="1" id="KW-0862">Zinc</keyword>